<keyword evidence="2" id="KW-1185">Reference proteome</keyword>
<dbReference type="Gramene" id="OPUNC07G07170.1">
    <property type="protein sequence ID" value="OPUNC07G07170.1"/>
    <property type="gene ID" value="OPUNC07G07170"/>
</dbReference>
<evidence type="ECO:0000313" key="1">
    <source>
        <dbReference type="EnsemblPlants" id="OPUNC07G07170.1"/>
    </source>
</evidence>
<dbReference type="AlphaFoldDB" id="A0A0E0LIK3"/>
<accession>A0A0E0LIK3</accession>
<dbReference type="EnsemblPlants" id="OPUNC07G07170.1">
    <property type="protein sequence ID" value="OPUNC07G07170.1"/>
    <property type="gene ID" value="OPUNC07G07170"/>
</dbReference>
<proteinExistence type="predicted"/>
<dbReference type="Proteomes" id="UP000026962">
    <property type="component" value="Chromosome 7"/>
</dbReference>
<protein>
    <submittedName>
        <fullName evidence="1">Uncharacterized protein</fullName>
    </submittedName>
</protein>
<evidence type="ECO:0000313" key="2">
    <source>
        <dbReference type="Proteomes" id="UP000026962"/>
    </source>
</evidence>
<dbReference type="HOGENOM" id="CLU_120192_2_0_1"/>
<reference evidence="1" key="2">
    <citation type="submission" date="2018-05" db="EMBL/GenBank/DDBJ databases">
        <title>OpunRS2 (Oryza punctata Reference Sequence Version 2).</title>
        <authorList>
            <person name="Zhang J."/>
            <person name="Kudrna D."/>
            <person name="Lee S."/>
            <person name="Talag J."/>
            <person name="Welchert J."/>
            <person name="Wing R.A."/>
        </authorList>
    </citation>
    <scope>NUCLEOTIDE SEQUENCE [LARGE SCALE GENOMIC DNA]</scope>
</reference>
<sequence length="77" mass="8917">MPNAEQHLHQQGGAKSNNRWLLHVSDIDRTSKSYICTSCSMWLVAEDRMESAGDGDDRWLILRNVELISIPHHYILR</sequence>
<organism evidence="1">
    <name type="scientific">Oryza punctata</name>
    <name type="common">Red rice</name>
    <dbReference type="NCBI Taxonomy" id="4537"/>
    <lineage>
        <taxon>Eukaryota</taxon>
        <taxon>Viridiplantae</taxon>
        <taxon>Streptophyta</taxon>
        <taxon>Embryophyta</taxon>
        <taxon>Tracheophyta</taxon>
        <taxon>Spermatophyta</taxon>
        <taxon>Magnoliopsida</taxon>
        <taxon>Liliopsida</taxon>
        <taxon>Poales</taxon>
        <taxon>Poaceae</taxon>
        <taxon>BOP clade</taxon>
        <taxon>Oryzoideae</taxon>
        <taxon>Oryzeae</taxon>
        <taxon>Oryzinae</taxon>
        <taxon>Oryza</taxon>
    </lineage>
</organism>
<reference evidence="1" key="1">
    <citation type="submission" date="2015-04" db="UniProtKB">
        <authorList>
            <consortium name="EnsemblPlants"/>
        </authorList>
    </citation>
    <scope>IDENTIFICATION</scope>
</reference>
<name>A0A0E0LIK3_ORYPU</name>